<evidence type="ECO:0000313" key="9">
    <source>
        <dbReference type="Proteomes" id="UP000182470"/>
    </source>
</evidence>
<dbReference type="InterPro" id="IPR009057">
    <property type="entry name" value="Homeodomain-like_sf"/>
</dbReference>
<proteinExistence type="predicted"/>
<dbReference type="InterPro" id="IPR014710">
    <property type="entry name" value="RmlC-like_jellyroll"/>
</dbReference>
<keyword evidence="1" id="KW-0678">Repressor</keyword>
<dbReference type="PANTHER" id="PTHR11019">
    <property type="entry name" value="HTH-TYPE TRANSCRIPTIONAL REGULATOR NIMR"/>
    <property type="match status" value="1"/>
</dbReference>
<keyword evidence="5" id="KW-0804">Transcription</keyword>
<name>A0A1H0AY87_9PSED</name>
<evidence type="ECO:0000259" key="6">
    <source>
        <dbReference type="PROSITE" id="PS01124"/>
    </source>
</evidence>
<dbReference type="GO" id="GO:0009893">
    <property type="term" value="P:positive regulation of metabolic process"/>
    <property type="evidence" value="ECO:0007669"/>
    <property type="project" value="UniProtKB-ARBA"/>
</dbReference>
<dbReference type="InterPro" id="IPR003313">
    <property type="entry name" value="AraC-bd"/>
</dbReference>
<evidence type="ECO:0000313" key="7">
    <source>
        <dbReference type="EMBL" id="KAF2407589.1"/>
    </source>
</evidence>
<dbReference type="SMART" id="SM00342">
    <property type="entry name" value="HTH_ARAC"/>
    <property type="match status" value="1"/>
</dbReference>
<dbReference type="PANTHER" id="PTHR11019:SF159">
    <property type="entry name" value="TRANSCRIPTIONAL REGULATOR-RELATED"/>
    <property type="match status" value="1"/>
</dbReference>
<dbReference type="EMBL" id="LT629704">
    <property type="protein sequence ID" value="SDN38359.1"/>
    <property type="molecule type" value="Genomic_DNA"/>
</dbReference>
<dbReference type="GO" id="GO:0043565">
    <property type="term" value="F:sequence-specific DNA binding"/>
    <property type="evidence" value="ECO:0007669"/>
    <property type="project" value="InterPro"/>
</dbReference>
<dbReference type="SUPFAM" id="SSF46689">
    <property type="entry name" value="Homeodomain-like"/>
    <property type="match status" value="1"/>
</dbReference>
<evidence type="ECO:0000256" key="2">
    <source>
        <dbReference type="ARBA" id="ARBA00023015"/>
    </source>
</evidence>
<dbReference type="FunFam" id="1.10.10.60:FF:000132">
    <property type="entry name" value="AraC family transcriptional regulator"/>
    <property type="match status" value="1"/>
</dbReference>
<dbReference type="Pfam" id="PF12833">
    <property type="entry name" value="HTH_18"/>
    <property type="match status" value="1"/>
</dbReference>
<reference evidence="7 10" key="1">
    <citation type="submission" date="2015-01" db="EMBL/GenBank/DDBJ databases">
        <title>Genome Sequence of Pseudomonas antarctica CMS 35.</title>
        <authorList>
            <person name="Voget S."/>
            <person name="Chow J."/>
            <person name="Daniel R."/>
            <person name="Streit W."/>
        </authorList>
    </citation>
    <scope>NUCLEOTIDE SEQUENCE [LARGE SCALE GENOMIC DNA]</scope>
    <source>
        <strain evidence="7 10">CMS 35</strain>
    </source>
</reference>
<evidence type="ECO:0000256" key="5">
    <source>
        <dbReference type="ARBA" id="ARBA00023163"/>
    </source>
</evidence>
<dbReference type="InterPro" id="IPR020449">
    <property type="entry name" value="Tscrpt_reg_AraC-type_HTH"/>
</dbReference>
<sequence>MLDSLKMPVSRNSGANHRKKGEIIKSLDVFLREIDEGNWAVISSATDYPENWVIPEHSHEKHQLLYAVEGVMVVYSALNQWTVPPNRGFWMPCGQVHSLRCVGTLKMRSVFVRPDRYPNLPSEPKTVSVSPLLSELIKASVSLKPPYAEDSRDARIMHLILDELAILPALPLSLPQPADLRINRICQALQQEPGDASTVADWSDRLGVDQKTIQRLFRKETGLTFGQWRQQARLLLALERIAVGEKIIDVAIELGYESPSAFTSMFKKQFGKTPSQFFR</sequence>
<dbReference type="PRINTS" id="PR00032">
    <property type="entry name" value="HTHARAC"/>
</dbReference>
<dbReference type="GO" id="GO:0003700">
    <property type="term" value="F:DNA-binding transcription factor activity"/>
    <property type="evidence" value="ECO:0007669"/>
    <property type="project" value="InterPro"/>
</dbReference>
<dbReference type="Pfam" id="PF02311">
    <property type="entry name" value="AraC_binding"/>
    <property type="match status" value="1"/>
</dbReference>
<keyword evidence="2" id="KW-0805">Transcription regulation</keyword>
<dbReference type="Proteomes" id="UP000182470">
    <property type="component" value="Chromosome I"/>
</dbReference>
<dbReference type="InterPro" id="IPR018060">
    <property type="entry name" value="HTH_AraC"/>
</dbReference>
<dbReference type="Gene3D" id="2.60.120.10">
    <property type="entry name" value="Jelly Rolls"/>
    <property type="match status" value="1"/>
</dbReference>
<protein>
    <submittedName>
        <fullName evidence="8">AraC-type DNA-binding protein</fullName>
    </submittedName>
    <submittedName>
        <fullName evidence="7">HTH-type transcriptional repressor of iron proteins A</fullName>
    </submittedName>
</protein>
<gene>
    <name evidence="7" type="primary">ripA_4</name>
    <name evidence="7" type="ORF">PSAN_45190</name>
    <name evidence="8" type="ORF">SAMN04490179_3974</name>
</gene>
<dbReference type="InterPro" id="IPR011051">
    <property type="entry name" value="RmlC_Cupin_sf"/>
</dbReference>
<keyword evidence="3 8" id="KW-0238">DNA-binding</keyword>
<dbReference type="CDD" id="cd06124">
    <property type="entry name" value="cupin_NimR-like_N"/>
    <property type="match status" value="1"/>
</dbReference>
<organism evidence="8 9">
    <name type="scientific">Pseudomonas antarctica</name>
    <dbReference type="NCBI Taxonomy" id="219572"/>
    <lineage>
        <taxon>Bacteria</taxon>
        <taxon>Pseudomonadati</taxon>
        <taxon>Pseudomonadota</taxon>
        <taxon>Gammaproteobacteria</taxon>
        <taxon>Pseudomonadales</taxon>
        <taxon>Pseudomonadaceae</taxon>
        <taxon>Pseudomonas</taxon>
    </lineage>
</organism>
<dbReference type="Proteomes" id="UP000748067">
    <property type="component" value="Unassembled WGS sequence"/>
</dbReference>
<feature type="domain" description="HTH araC/xylS-type" evidence="6">
    <location>
        <begin position="183"/>
        <end position="279"/>
    </location>
</feature>
<dbReference type="Gene3D" id="1.10.10.60">
    <property type="entry name" value="Homeodomain-like"/>
    <property type="match status" value="2"/>
</dbReference>
<keyword evidence="10" id="KW-1185">Reference proteome</keyword>
<reference evidence="8 9" key="2">
    <citation type="submission" date="2016-10" db="EMBL/GenBank/DDBJ databases">
        <authorList>
            <person name="de Groot N.N."/>
        </authorList>
    </citation>
    <scope>NUCLEOTIDE SEQUENCE [LARGE SCALE GENOMIC DNA]</scope>
    <source>
        <strain evidence="8 9">BS2772</strain>
    </source>
</reference>
<dbReference type="PROSITE" id="PS01124">
    <property type="entry name" value="HTH_ARAC_FAMILY_2"/>
    <property type="match status" value="1"/>
</dbReference>
<keyword evidence="4" id="KW-0010">Activator</keyword>
<evidence type="ECO:0000256" key="4">
    <source>
        <dbReference type="ARBA" id="ARBA00023159"/>
    </source>
</evidence>
<evidence type="ECO:0000256" key="1">
    <source>
        <dbReference type="ARBA" id="ARBA00022491"/>
    </source>
</evidence>
<dbReference type="EMBL" id="JXDI01000002">
    <property type="protein sequence ID" value="KAF2407589.1"/>
    <property type="molecule type" value="Genomic_DNA"/>
</dbReference>
<evidence type="ECO:0000313" key="10">
    <source>
        <dbReference type="Proteomes" id="UP000748067"/>
    </source>
</evidence>
<evidence type="ECO:0000256" key="3">
    <source>
        <dbReference type="ARBA" id="ARBA00023125"/>
    </source>
</evidence>
<dbReference type="AlphaFoldDB" id="A0A1H0AY87"/>
<dbReference type="InterPro" id="IPR018062">
    <property type="entry name" value="HTH_AraC-typ_CS"/>
</dbReference>
<accession>A0A1H0AY87</accession>
<dbReference type="SUPFAM" id="SSF51182">
    <property type="entry name" value="RmlC-like cupins"/>
    <property type="match status" value="1"/>
</dbReference>
<dbReference type="PROSITE" id="PS00041">
    <property type="entry name" value="HTH_ARAC_FAMILY_1"/>
    <property type="match status" value="1"/>
</dbReference>
<evidence type="ECO:0000313" key="8">
    <source>
        <dbReference type="EMBL" id="SDN38359.1"/>
    </source>
</evidence>